<gene>
    <name evidence="1" type="ORF">KTH89_21020</name>
</gene>
<dbReference type="Proteomes" id="UP000712157">
    <property type="component" value="Unassembled WGS sequence"/>
</dbReference>
<dbReference type="CDD" id="cd07518">
    <property type="entry name" value="HAD_YbiV-Like"/>
    <property type="match status" value="1"/>
</dbReference>
<dbReference type="InterPro" id="IPR036412">
    <property type="entry name" value="HAD-like_sf"/>
</dbReference>
<name>A0A949NHX7_9FIRM</name>
<dbReference type="GO" id="GO:0000287">
    <property type="term" value="F:magnesium ion binding"/>
    <property type="evidence" value="ECO:0007669"/>
    <property type="project" value="TreeGrafter"/>
</dbReference>
<dbReference type="PANTHER" id="PTHR10000:SF8">
    <property type="entry name" value="HAD SUPERFAMILY HYDROLASE-LIKE, TYPE 3"/>
    <property type="match status" value="1"/>
</dbReference>
<dbReference type="RefSeq" id="WP_238722977.1">
    <property type="nucleotide sequence ID" value="NZ_JAHQCW010000047.1"/>
</dbReference>
<sequence>MIKLVVTDIDGTLTTEGTDQVSEEIYDLVLEMKKLGIVFAAASGREYDSIYRVFEPVKDEMIFIAQNGAYVVCRGVEISRKPIRRSVFEDLLRTLKARDDCQYSTSAPEGIYLDYQNDYFYDVLTKGYKNNVYMVDDVLKADADFVKVSVFQKNGISRQIRDDLLIPHWQKDLQVVVSGKYWIDFMDKSVDKGHAVADIQKVLGISREETMAFGDNGNDIGMLKQAGESYAVANAGSSVKEVARHVAQAGPDGGVIKVLKELINTMKNENK</sequence>
<dbReference type="SUPFAM" id="SSF56784">
    <property type="entry name" value="HAD-like"/>
    <property type="match status" value="1"/>
</dbReference>
<accession>A0A949NHX7</accession>
<dbReference type="GO" id="GO:0005829">
    <property type="term" value="C:cytosol"/>
    <property type="evidence" value="ECO:0007669"/>
    <property type="project" value="TreeGrafter"/>
</dbReference>
<comment type="caution">
    <text evidence="1">The sequence shown here is derived from an EMBL/GenBank/DDBJ whole genome shotgun (WGS) entry which is preliminary data.</text>
</comment>
<dbReference type="GO" id="GO:0016791">
    <property type="term" value="F:phosphatase activity"/>
    <property type="evidence" value="ECO:0007669"/>
    <property type="project" value="UniProtKB-ARBA"/>
</dbReference>
<dbReference type="PANTHER" id="PTHR10000">
    <property type="entry name" value="PHOSPHOSERINE PHOSPHATASE"/>
    <property type="match status" value="1"/>
</dbReference>
<dbReference type="NCBIfam" id="TIGR00099">
    <property type="entry name" value="Cof-subfamily"/>
    <property type="match status" value="1"/>
</dbReference>
<dbReference type="NCBIfam" id="TIGR01484">
    <property type="entry name" value="HAD-SF-IIB"/>
    <property type="match status" value="1"/>
</dbReference>
<reference evidence="1" key="1">
    <citation type="submission" date="2021-06" db="EMBL/GenBank/DDBJ databases">
        <title>Description of novel taxa of the family Lachnospiraceae.</title>
        <authorList>
            <person name="Chaplin A.V."/>
            <person name="Sokolova S.R."/>
            <person name="Pikina A.P."/>
            <person name="Korzhanova M."/>
            <person name="Belova V."/>
            <person name="Korostin D."/>
            <person name="Efimov B.A."/>
        </authorList>
    </citation>
    <scope>NUCLEOTIDE SEQUENCE</scope>
    <source>
        <strain evidence="1">ASD5720</strain>
    </source>
</reference>
<evidence type="ECO:0000313" key="2">
    <source>
        <dbReference type="Proteomes" id="UP000712157"/>
    </source>
</evidence>
<keyword evidence="1" id="KW-0378">Hydrolase</keyword>
<dbReference type="AlphaFoldDB" id="A0A949NHX7"/>
<evidence type="ECO:0000313" key="1">
    <source>
        <dbReference type="EMBL" id="MBU9739023.1"/>
    </source>
</evidence>
<proteinExistence type="predicted"/>
<protein>
    <submittedName>
        <fullName evidence="1">Cof-type HAD-IIB family hydrolase</fullName>
    </submittedName>
</protein>
<dbReference type="EMBL" id="JAHQCW010000047">
    <property type="protein sequence ID" value="MBU9739023.1"/>
    <property type="molecule type" value="Genomic_DNA"/>
</dbReference>
<organism evidence="1 2">
    <name type="scientific">Diplocloster agilis</name>
    <dbReference type="NCBI Taxonomy" id="2850323"/>
    <lineage>
        <taxon>Bacteria</taxon>
        <taxon>Bacillati</taxon>
        <taxon>Bacillota</taxon>
        <taxon>Clostridia</taxon>
        <taxon>Lachnospirales</taxon>
        <taxon>Lachnospiraceae</taxon>
        <taxon>Diplocloster</taxon>
    </lineage>
</organism>
<keyword evidence="2" id="KW-1185">Reference proteome</keyword>
<dbReference type="InterPro" id="IPR006379">
    <property type="entry name" value="HAD-SF_hydro_IIB"/>
</dbReference>
<dbReference type="Pfam" id="PF08282">
    <property type="entry name" value="Hydrolase_3"/>
    <property type="match status" value="1"/>
</dbReference>
<dbReference type="SFLD" id="SFLDG01144">
    <property type="entry name" value="C2.B.4:_PGP_Like"/>
    <property type="match status" value="1"/>
</dbReference>
<dbReference type="Gene3D" id="3.30.1240.10">
    <property type="match status" value="1"/>
</dbReference>
<dbReference type="InterPro" id="IPR000150">
    <property type="entry name" value="Cof"/>
</dbReference>
<dbReference type="SFLD" id="SFLDG01140">
    <property type="entry name" value="C2.B:_Phosphomannomutase_and_P"/>
    <property type="match status" value="1"/>
</dbReference>
<dbReference type="InterPro" id="IPR023214">
    <property type="entry name" value="HAD_sf"/>
</dbReference>
<dbReference type="Gene3D" id="3.40.50.1000">
    <property type="entry name" value="HAD superfamily/HAD-like"/>
    <property type="match status" value="1"/>
</dbReference>
<dbReference type="SFLD" id="SFLDS00003">
    <property type="entry name" value="Haloacid_Dehalogenase"/>
    <property type="match status" value="1"/>
</dbReference>